<evidence type="ECO:0000256" key="6">
    <source>
        <dbReference type="ARBA" id="ARBA00022786"/>
    </source>
</evidence>
<keyword evidence="6" id="KW-0833">Ubl conjugation pathway</keyword>
<reference evidence="11 12" key="1">
    <citation type="submission" date="2018-10" db="EMBL/GenBank/DDBJ databases">
        <title>Genome assembly for a Yunnan-Guizhou Plateau 3E fish, Anabarilius grahami (Regan), and its evolutionary and genetic applications.</title>
        <authorList>
            <person name="Jiang W."/>
        </authorList>
    </citation>
    <scope>NUCLEOTIDE SEQUENCE [LARGE SCALE GENOMIC DNA]</scope>
    <source>
        <strain evidence="11">AG-KIZ</strain>
        <tissue evidence="11">Muscle</tissue>
    </source>
</reference>
<dbReference type="GO" id="GO:0051603">
    <property type="term" value="P:proteolysis involved in protein catabolic process"/>
    <property type="evidence" value="ECO:0007669"/>
    <property type="project" value="TreeGrafter"/>
</dbReference>
<proteinExistence type="predicted"/>
<keyword evidence="7" id="KW-0862">Zinc</keyword>
<evidence type="ECO:0000256" key="5">
    <source>
        <dbReference type="ARBA" id="ARBA00022771"/>
    </source>
</evidence>
<feature type="region of interest" description="Disordered" evidence="9">
    <location>
        <begin position="1"/>
        <end position="25"/>
    </location>
</feature>
<dbReference type="PANTHER" id="PTHR13363:SF5">
    <property type="entry name" value="E3 UBIQUITIN-PROTEIN LIGASE RNF123"/>
    <property type="match status" value="1"/>
</dbReference>
<comment type="catalytic activity">
    <reaction evidence="1">
        <text>S-ubiquitinyl-[E2 ubiquitin-conjugating enzyme]-L-cysteine + [acceptor protein]-L-lysine = [E2 ubiquitin-conjugating enzyme]-L-cysteine + N(6)-ubiquitinyl-[acceptor protein]-L-lysine.</text>
        <dbReference type="EC" id="2.3.2.27"/>
    </reaction>
</comment>
<keyword evidence="3" id="KW-0808">Transferase</keyword>
<dbReference type="CDD" id="cd16541">
    <property type="entry name" value="RING-HC_RNF123"/>
    <property type="match status" value="1"/>
</dbReference>
<keyword evidence="4" id="KW-0479">Metal-binding</keyword>
<dbReference type="InterPro" id="IPR045129">
    <property type="entry name" value="RNF123/RKP/RSPRY1"/>
</dbReference>
<evidence type="ECO:0000313" key="12">
    <source>
        <dbReference type="Proteomes" id="UP000281406"/>
    </source>
</evidence>
<feature type="domain" description="RING-type" evidence="10">
    <location>
        <begin position="160"/>
        <end position="198"/>
    </location>
</feature>
<evidence type="ECO:0000256" key="3">
    <source>
        <dbReference type="ARBA" id="ARBA00022679"/>
    </source>
</evidence>
<dbReference type="Proteomes" id="UP000281406">
    <property type="component" value="Unassembled WGS sequence"/>
</dbReference>
<sequence>MDRREPTADRGLLPATTDETEPEVRTDGVVAPEFEPQGVSDQVHEPVTLCAAEAALVEFEDWQEGPAHNLTAVDGIAMATATFFGLLYVFEEVIPLFLLSPLVPTSPELCVSPLVLAIPVLSISPLVLSSPVSPVISLPPPLTASSSAPPPLPPSEDDLCPICYAHSISAIFKPCSHKSCKACINQHLMNNKDCFFCKATITGVDDYTKPASS</sequence>
<dbReference type="OrthoDB" id="258495at2759"/>
<gene>
    <name evidence="11" type="ORF">DPX16_14654</name>
</gene>
<comment type="caution">
    <text evidence="11">The sequence shown here is derived from an EMBL/GenBank/DDBJ whole genome shotgun (WGS) entry which is preliminary data.</text>
</comment>
<evidence type="ECO:0000256" key="9">
    <source>
        <dbReference type="SAM" id="MobiDB-lite"/>
    </source>
</evidence>
<dbReference type="EC" id="2.3.2.27" evidence="2"/>
<dbReference type="AlphaFoldDB" id="A0A3N0XRE1"/>
<dbReference type="Gene3D" id="3.30.40.10">
    <property type="entry name" value="Zinc/RING finger domain, C3HC4 (zinc finger)"/>
    <property type="match status" value="1"/>
</dbReference>
<protein>
    <recommendedName>
        <fullName evidence="2">RING-type E3 ubiquitin transferase</fullName>
        <ecNumber evidence="2">2.3.2.27</ecNumber>
    </recommendedName>
</protein>
<keyword evidence="5 8" id="KW-0863">Zinc-finger</keyword>
<accession>A0A3N0XRE1</accession>
<dbReference type="SMART" id="SM00184">
    <property type="entry name" value="RING"/>
    <property type="match status" value="1"/>
</dbReference>
<evidence type="ECO:0000256" key="4">
    <source>
        <dbReference type="ARBA" id="ARBA00022723"/>
    </source>
</evidence>
<evidence type="ECO:0000256" key="7">
    <source>
        <dbReference type="ARBA" id="ARBA00022833"/>
    </source>
</evidence>
<evidence type="ECO:0000256" key="2">
    <source>
        <dbReference type="ARBA" id="ARBA00012483"/>
    </source>
</evidence>
<evidence type="ECO:0000256" key="1">
    <source>
        <dbReference type="ARBA" id="ARBA00000900"/>
    </source>
</evidence>
<dbReference type="SUPFAM" id="SSF57850">
    <property type="entry name" value="RING/U-box"/>
    <property type="match status" value="1"/>
</dbReference>
<keyword evidence="12" id="KW-1185">Reference proteome</keyword>
<evidence type="ECO:0000259" key="10">
    <source>
        <dbReference type="PROSITE" id="PS50089"/>
    </source>
</evidence>
<dbReference type="GO" id="GO:0061630">
    <property type="term" value="F:ubiquitin protein ligase activity"/>
    <property type="evidence" value="ECO:0007669"/>
    <property type="project" value="UniProtKB-EC"/>
</dbReference>
<dbReference type="PANTHER" id="PTHR13363">
    <property type="entry name" value="RING FINGER AND SRY DOMAIN-CONTAINING"/>
    <property type="match status" value="1"/>
</dbReference>
<dbReference type="PROSITE" id="PS50089">
    <property type="entry name" value="ZF_RING_2"/>
    <property type="match status" value="1"/>
</dbReference>
<dbReference type="GO" id="GO:0008270">
    <property type="term" value="F:zinc ion binding"/>
    <property type="evidence" value="ECO:0007669"/>
    <property type="project" value="UniProtKB-KW"/>
</dbReference>
<name>A0A3N0XRE1_ANAGA</name>
<dbReference type="FunFam" id="3.30.40.10:FF:000133">
    <property type="entry name" value="E3 ubiquitin-protein ligase RNF123"/>
    <property type="match status" value="1"/>
</dbReference>
<dbReference type="Pfam" id="PF13920">
    <property type="entry name" value="zf-C3HC4_3"/>
    <property type="match status" value="1"/>
</dbReference>
<dbReference type="InterPro" id="IPR013083">
    <property type="entry name" value="Znf_RING/FYVE/PHD"/>
</dbReference>
<dbReference type="GO" id="GO:0016567">
    <property type="term" value="P:protein ubiquitination"/>
    <property type="evidence" value="ECO:0007669"/>
    <property type="project" value="UniProtKB-ARBA"/>
</dbReference>
<dbReference type="GO" id="GO:0005737">
    <property type="term" value="C:cytoplasm"/>
    <property type="evidence" value="ECO:0007669"/>
    <property type="project" value="TreeGrafter"/>
</dbReference>
<dbReference type="InterPro" id="IPR001841">
    <property type="entry name" value="Znf_RING"/>
</dbReference>
<organism evidence="11 12">
    <name type="scientific">Anabarilius grahami</name>
    <name type="common">Kanglang fish</name>
    <name type="synonym">Barilius grahami</name>
    <dbReference type="NCBI Taxonomy" id="495550"/>
    <lineage>
        <taxon>Eukaryota</taxon>
        <taxon>Metazoa</taxon>
        <taxon>Chordata</taxon>
        <taxon>Craniata</taxon>
        <taxon>Vertebrata</taxon>
        <taxon>Euteleostomi</taxon>
        <taxon>Actinopterygii</taxon>
        <taxon>Neopterygii</taxon>
        <taxon>Teleostei</taxon>
        <taxon>Ostariophysi</taxon>
        <taxon>Cypriniformes</taxon>
        <taxon>Xenocyprididae</taxon>
        <taxon>Xenocypridinae</taxon>
        <taxon>Xenocypridinae incertae sedis</taxon>
        <taxon>Anabarilius</taxon>
    </lineage>
</organism>
<evidence type="ECO:0000313" key="11">
    <source>
        <dbReference type="EMBL" id="ROI83712.1"/>
    </source>
</evidence>
<evidence type="ECO:0000256" key="8">
    <source>
        <dbReference type="PROSITE-ProRule" id="PRU00175"/>
    </source>
</evidence>
<dbReference type="EMBL" id="RJVU01067364">
    <property type="protein sequence ID" value="ROI83712.1"/>
    <property type="molecule type" value="Genomic_DNA"/>
</dbReference>